<keyword evidence="7" id="KW-1185">Reference proteome</keyword>
<dbReference type="EMBL" id="CVRI01000043">
    <property type="protein sequence ID" value="CRK95838.1"/>
    <property type="molecule type" value="Genomic_DNA"/>
</dbReference>
<dbReference type="Gene3D" id="3.40.50.1820">
    <property type="entry name" value="alpha/beta hydrolase"/>
    <property type="match status" value="1"/>
</dbReference>
<evidence type="ECO:0000313" key="6">
    <source>
        <dbReference type="EMBL" id="CRK95838.1"/>
    </source>
</evidence>
<name>A0A1J1IA52_9DIPT</name>
<dbReference type="Pfam" id="PF05577">
    <property type="entry name" value="Peptidase_S28"/>
    <property type="match status" value="1"/>
</dbReference>
<organism evidence="6 7">
    <name type="scientific">Clunio marinus</name>
    <dbReference type="NCBI Taxonomy" id="568069"/>
    <lineage>
        <taxon>Eukaryota</taxon>
        <taxon>Metazoa</taxon>
        <taxon>Ecdysozoa</taxon>
        <taxon>Arthropoda</taxon>
        <taxon>Hexapoda</taxon>
        <taxon>Insecta</taxon>
        <taxon>Pterygota</taxon>
        <taxon>Neoptera</taxon>
        <taxon>Endopterygota</taxon>
        <taxon>Diptera</taxon>
        <taxon>Nematocera</taxon>
        <taxon>Chironomoidea</taxon>
        <taxon>Chironomidae</taxon>
        <taxon>Clunio</taxon>
    </lineage>
</organism>
<dbReference type="SUPFAM" id="SSF53474">
    <property type="entry name" value="alpha/beta-Hydrolases"/>
    <property type="match status" value="1"/>
</dbReference>
<evidence type="ECO:0000256" key="5">
    <source>
        <dbReference type="ARBA" id="ARBA00023180"/>
    </source>
</evidence>
<dbReference type="PANTHER" id="PTHR11010">
    <property type="entry name" value="PROTEASE S28 PRO-X CARBOXYPEPTIDASE-RELATED"/>
    <property type="match status" value="1"/>
</dbReference>
<comment type="similarity">
    <text evidence="1">Belongs to the peptidase S28 family.</text>
</comment>
<dbReference type="AlphaFoldDB" id="A0A1J1IA52"/>
<protein>
    <submittedName>
        <fullName evidence="6">CLUMA_CG009287, isoform A</fullName>
    </submittedName>
</protein>
<evidence type="ECO:0000256" key="4">
    <source>
        <dbReference type="ARBA" id="ARBA00022801"/>
    </source>
</evidence>
<reference evidence="6 7" key="1">
    <citation type="submission" date="2015-04" db="EMBL/GenBank/DDBJ databases">
        <authorList>
            <person name="Syromyatnikov M.Y."/>
            <person name="Popov V.N."/>
        </authorList>
    </citation>
    <scope>NUCLEOTIDE SEQUENCE [LARGE SCALE GENOMIC DNA]</scope>
</reference>
<sequence length="484" mass="54902">MALKYLIAFQIIAALIGLSNALVNTRFVDLRVDHFNPLDRRTYDGRYFVNSEHWISGGVIFLYVSGGFELYDDFLTRGVMYELAEETRGMIVSLEHRYYGTSRPTEDTSVANLQWLNAHQALADIAQFVEFIRANYYGAENARVIAFGRGYGGTLAAWARQKYPSAVDAVWASSAYINGVLEYPQFMTNTFNTINSIGGPECGSILEDAFRMIEDEIRAGDTSYTEERLRLCSPIDIHDNEAIARLFYGIAADIGFAFVSNARYPEIDDKCTLMRGLNTPENLPENAIDAFARWFADDFNRNLECLNYENSAVLGMYQQVEWNTVSTIAGRRQNLWLQCSQLGQFAVANEGENHPFGWRFDRNFFIQWCAQVFEEANFSESVMEELIGRTNEYFGGFNPHIYRVFFTHGEMDPRRSLGPSEDLNPNAPVVVMSLQSAGRDFGPTAEADYVVLQQTKARARALMTEWIFDALEEERPPPVSPLSV</sequence>
<dbReference type="Proteomes" id="UP000183832">
    <property type="component" value="Unassembled WGS sequence"/>
</dbReference>
<dbReference type="Gene3D" id="1.20.120.980">
    <property type="entry name" value="Serine carboxypeptidase S28, SKS domain"/>
    <property type="match status" value="1"/>
</dbReference>
<dbReference type="OrthoDB" id="1735038at2759"/>
<dbReference type="InterPro" id="IPR042269">
    <property type="entry name" value="Ser_carbopepase_S28_SKS"/>
</dbReference>
<dbReference type="GO" id="GO:0070008">
    <property type="term" value="F:serine-type exopeptidase activity"/>
    <property type="evidence" value="ECO:0007669"/>
    <property type="project" value="InterPro"/>
</dbReference>
<keyword evidence="3" id="KW-0732">Signal</keyword>
<evidence type="ECO:0000256" key="3">
    <source>
        <dbReference type="ARBA" id="ARBA00022729"/>
    </source>
</evidence>
<keyword evidence="2" id="KW-0645">Protease</keyword>
<dbReference type="InterPro" id="IPR008758">
    <property type="entry name" value="Peptidase_S28"/>
</dbReference>
<evidence type="ECO:0000256" key="1">
    <source>
        <dbReference type="ARBA" id="ARBA00011079"/>
    </source>
</evidence>
<evidence type="ECO:0000256" key="2">
    <source>
        <dbReference type="ARBA" id="ARBA00022670"/>
    </source>
</evidence>
<accession>A0A1J1IA52</accession>
<gene>
    <name evidence="6" type="ORF">CLUMA_CG009287</name>
</gene>
<keyword evidence="5" id="KW-0325">Glycoprotein</keyword>
<dbReference type="GO" id="GO:0008239">
    <property type="term" value="F:dipeptidyl-peptidase activity"/>
    <property type="evidence" value="ECO:0007669"/>
    <property type="project" value="TreeGrafter"/>
</dbReference>
<keyword evidence="4" id="KW-0378">Hydrolase</keyword>
<dbReference type="InterPro" id="IPR029058">
    <property type="entry name" value="AB_hydrolase_fold"/>
</dbReference>
<dbReference type="GO" id="GO:0006508">
    <property type="term" value="P:proteolysis"/>
    <property type="evidence" value="ECO:0007669"/>
    <property type="project" value="UniProtKB-KW"/>
</dbReference>
<evidence type="ECO:0000313" key="7">
    <source>
        <dbReference type="Proteomes" id="UP000183832"/>
    </source>
</evidence>
<proteinExistence type="inferred from homology"/>
<dbReference type="PANTHER" id="PTHR11010:SF5">
    <property type="entry name" value="RE36938P-RELATED"/>
    <property type="match status" value="1"/>
</dbReference>